<evidence type="ECO:0008006" key="3">
    <source>
        <dbReference type="Google" id="ProtNLM"/>
    </source>
</evidence>
<accession>A0AAW5MAY6</accession>
<evidence type="ECO:0000313" key="1">
    <source>
        <dbReference type="EMBL" id="MCR4450733.1"/>
    </source>
</evidence>
<gene>
    <name evidence="1" type="ORF">NS965_20320</name>
</gene>
<comment type="caution">
    <text evidence="1">The sequence shown here is derived from an EMBL/GenBank/DDBJ whole genome shotgun (WGS) entry which is preliminary data.</text>
</comment>
<evidence type="ECO:0000313" key="2">
    <source>
        <dbReference type="Proteomes" id="UP001204061"/>
    </source>
</evidence>
<dbReference type="Proteomes" id="UP001204061">
    <property type="component" value="Unassembled WGS sequence"/>
</dbReference>
<protein>
    <recommendedName>
        <fullName evidence="3">Transcriptional regulator</fullName>
    </recommendedName>
</protein>
<dbReference type="RefSeq" id="WP_257725973.1">
    <property type="nucleotide sequence ID" value="NZ_JANLFC010000079.1"/>
</dbReference>
<reference evidence="1" key="1">
    <citation type="submission" date="2022-08" db="EMBL/GenBank/DDBJ databases">
        <title>A global survey of hypervirulent Aeromonas hydrophila identified this emerging pathogen in farmed fish in the lower Mekong River basin.</title>
        <authorList>
            <person name="Xu T."/>
            <person name="Rasmussen-Ivey C.R."/>
            <person name="Moen F.S."/>
            <person name="Fernandez Bravo A."/>
            <person name="Lamy B."/>
            <person name="Beaz-Hidalgo R."/>
            <person name="Khan C.D."/>
            <person name="Castro Escarpulli G."/>
            <person name="Yasin I.S.M."/>
            <person name="Figueras M.J."/>
            <person name="Azzam Sayuti M."/>
            <person name="Karim M.M."/>
            <person name="Alam K.M."/>
            <person name="Le T.T.T."/>
            <person name="Thao N.H.P."/>
            <person name="Addo S."/>
            <person name="Duodu S."/>
            <person name="Ali S."/>
            <person name="Mey S."/>
            <person name="Somony T."/>
            <person name="Liles M.R."/>
        </authorList>
    </citation>
    <scope>NUCLEOTIDE SEQUENCE</scope>
    <source>
        <strain evidence="1">0.14</strain>
    </source>
</reference>
<dbReference type="AlphaFoldDB" id="A0AAW5MAY6"/>
<sequence length="77" mass="8378">MQDVIDELNEMVRQAGSQAVASDLICQETGYSMPQSTISRLCRGEGKAGLICLTAYALRHALARRAVDDEVPPPDFP</sequence>
<proteinExistence type="predicted"/>
<name>A0AAW5MAY6_AERVE</name>
<organism evidence="1 2">
    <name type="scientific">Aeromonas veronii</name>
    <dbReference type="NCBI Taxonomy" id="654"/>
    <lineage>
        <taxon>Bacteria</taxon>
        <taxon>Pseudomonadati</taxon>
        <taxon>Pseudomonadota</taxon>
        <taxon>Gammaproteobacteria</taxon>
        <taxon>Aeromonadales</taxon>
        <taxon>Aeromonadaceae</taxon>
        <taxon>Aeromonas</taxon>
    </lineage>
</organism>
<dbReference type="EMBL" id="JANLFC010000079">
    <property type="protein sequence ID" value="MCR4450733.1"/>
    <property type="molecule type" value="Genomic_DNA"/>
</dbReference>